<feature type="region of interest" description="Disordered" evidence="1">
    <location>
        <begin position="248"/>
        <end position="297"/>
    </location>
</feature>
<sequence>MNGPYLQRNPQIISALRDSVSAPSLSFDPDTPSDVSTGDGVVIYYDSMRPTDDVHMPHGPTRSVMTRPHQPVREPAQMQMRARAHSVGSQPRSTAPLSRRPLVRAVGKATGKIVRLVIRSPLRQRHGRTHGSAEVAPLSRALSTSTSGDWRERARASGASLLIESDTDTVNDQNNESHSFVMQVIQPCESTSTVETVETPDGACLYVSPPNPHNSEVSILEPYVPPDIDEETAYQLITLFHHGQMLLNGDAEPTTQTPTPDESDATTGTPTPTRDSARDRHHHHHHHYRARGRKMHAPVPTPPAPMLTKCVHIVLFFPCASRSGAGSSAGPLRGACAGSGTGSGSAYEHAFIFLACAVVLAYYHPYIGCTLLWAVLTRFAAFWVRFFPKDGLWERIGENDVESLWLIGQGQAVIDAAFAKQCNCVTLCECHGLCPLRCPDHQDDM</sequence>
<evidence type="ECO:0000313" key="3">
    <source>
        <dbReference type="Proteomes" id="UP001215151"/>
    </source>
</evidence>
<evidence type="ECO:0000256" key="1">
    <source>
        <dbReference type="SAM" id="MobiDB-lite"/>
    </source>
</evidence>
<reference evidence="2" key="1">
    <citation type="submission" date="2022-11" db="EMBL/GenBank/DDBJ databases">
        <title>Genome Sequence of Cubamyces cubensis.</title>
        <authorList>
            <person name="Buettner E."/>
        </authorList>
    </citation>
    <scope>NUCLEOTIDE SEQUENCE</scope>
    <source>
        <strain evidence="2">MPL-01</strain>
    </source>
</reference>
<comment type="caution">
    <text evidence="2">The sequence shown here is derived from an EMBL/GenBank/DDBJ whole genome shotgun (WGS) entry which is preliminary data.</text>
</comment>
<name>A0AAD7XG78_9APHY</name>
<dbReference type="EMBL" id="JAPEVG010000013">
    <property type="protein sequence ID" value="KAJ8496582.1"/>
    <property type="molecule type" value="Genomic_DNA"/>
</dbReference>
<keyword evidence="3" id="KW-1185">Reference proteome</keyword>
<evidence type="ECO:0000313" key="2">
    <source>
        <dbReference type="EMBL" id="KAJ8496582.1"/>
    </source>
</evidence>
<accession>A0AAD7XG78</accession>
<feature type="compositionally biased region" description="Basic residues" evidence="1">
    <location>
        <begin position="279"/>
        <end position="296"/>
    </location>
</feature>
<organism evidence="2 3">
    <name type="scientific">Trametes cubensis</name>
    <dbReference type="NCBI Taxonomy" id="1111947"/>
    <lineage>
        <taxon>Eukaryota</taxon>
        <taxon>Fungi</taxon>
        <taxon>Dikarya</taxon>
        <taxon>Basidiomycota</taxon>
        <taxon>Agaricomycotina</taxon>
        <taxon>Agaricomycetes</taxon>
        <taxon>Polyporales</taxon>
        <taxon>Polyporaceae</taxon>
        <taxon>Trametes</taxon>
    </lineage>
</organism>
<gene>
    <name evidence="2" type="ORF">ONZ51_g1032</name>
</gene>
<dbReference type="AlphaFoldDB" id="A0AAD7XG78"/>
<feature type="compositionally biased region" description="Polar residues" evidence="1">
    <location>
        <begin position="253"/>
        <end position="274"/>
    </location>
</feature>
<protein>
    <submittedName>
        <fullName evidence="2">Uncharacterized protein</fullName>
    </submittedName>
</protein>
<proteinExistence type="predicted"/>
<dbReference type="Proteomes" id="UP001215151">
    <property type="component" value="Unassembled WGS sequence"/>
</dbReference>